<evidence type="ECO:0008006" key="3">
    <source>
        <dbReference type="Google" id="ProtNLM"/>
    </source>
</evidence>
<dbReference type="HOGENOM" id="CLU_130792_0_0_2"/>
<proteinExistence type="predicted"/>
<evidence type="ECO:0000313" key="1">
    <source>
        <dbReference type="EMBL" id="ABL78936.1"/>
    </source>
</evidence>
<dbReference type="OrthoDB" id="271811at2157"/>
<dbReference type="RefSeq" id="WP_011753201.1">
    <property type="nucleotide sequence ID" value="NC_008698.1"/>
</dbReference>
<dbReference type="GeneID" id="4600833"/>
<dbReference type="Proteomes" id="UP000000641">
    <property type="component" value="Chromosome"/>
</dbReference>
<dbReference type="EMBL" id="CP000505">
    <property type="protein sequence ID" value="ABL78936.1"/>
    <property type="molecule type" value="Genomic_DNA"/>
</dbReference>
<evidence type="ECO:0000313" key="2">
    <source>
        <dbReference type="Proteomes" id="UP000000641"/>
    </source>
</evidence>
<name>A1S0F6_THEPD</name>
<dbReference type="EnsemblBacteria" id="ABL78936">
    <property type="protein sequence ID" value="ABL78936"/>
    <property type="gene ID" value="Tpen_1540"/>
</dbReference>
<organism evidence="1 2">
    <name type="scientific">Thermofilum pendens (strain DSM 2475 / Hrk 5)</name>
    <dbReference type="NCBI Taxonomy" id="368408"/>
    <lineage>
        <taxon>Archaea</taxon>
        <taxon>Thermoproteota</taxon>
        <taxon>Thermoprotei</taxon>
        <taxon>Thermofilales</taxon>
        <taxon>Thermofilaceae</taxon>
        <taxon>Thermofilum</taxon>
    </lineage>
</organism>
<sequence>MPFTPFHLGPALAVGLPLRERIHAPTFILASIAVDVEPLVVLVLGLDYPLHGYLHTFAGAALLGLCLGLLMHATEKVLGNAWKRALLEGSRSVGFEGFAVAGILGCTVHVLLDSPLYPDIRPLYPYAANPLYDPSLTPAVYLLCSVLLLGGLAYYLYLALQHQAKQGLAR</sequence>
<gene>
    <name evidence="1" type="ordered locus">Tpen_1540</name>
</gene>
<reference evidence="2" key="1">
    <citation type="journal article" date="2008" name="J. Bacteriol.">
        <title>Genome sequence of Thermofilum pendens reveals an exceptional loss of biosynthetic pathways without genome reduction.</title>
        <authorList>
            <person name="Anderson I."/>
            <person name="Rodriguez J."/>
            <person name="Susanti D."/>
            <person name="Porat I."/>
            <person name="Reich C."/>
            <person name="Ulrich L.E."/>
            <person name="Elkins J.G."/>
            <person name="Mavromatis K."/>
            <person name="Lykidis A."/>
            <person name="Kim E."/>
            <person name="Thompson L.S."/>
            <person name="Nolan M."/>
            <person name="Land M."/>
            <person name="Copeland A."/>
            <person name="Lapidus A."/>
            <person name="Lucas S."/>
            <person name="Detter C."/>
            <person name="Zhulin I.B."/>
            <person name="Olsen G.J."/>
            <person name="Whitman W."/>
            <person name="Mukhopadhyay B."/>
            <person name="Bristow J."/>
            <person name="Kyrpides N."/>
        </authorList>
    </citation>
    <scope>NUCLEOTIDE SEQUENCE [LARGE SCALE GENOMIC DNA]</scope>
    <source>
        <strain evidence="2">DSM 2475 / Hrk 5</strain>
    </source>
</reference>
<accession>A1S0F6</accession>
<dbReference type="AlphaFoldDB" id="A1S0F6"/>
<protein>
    <recommendedName>
        <fullName evidence="3">Hydrolase</fullName>
    </recommendedName>
</protein>
<keyword evidence="2" id="KW-1185">Reference proteome</keyword>
<dbReference type="STRING" id="368408.Tpen_1540"/>
<dbReference type="KEGG" id="tpe:Tpen_1540"/>
<dbReference type="eggNOG" id="arCOG04797">
    <property type="taxonomic scope" value="Archaea"/>
</dbReference>